<comment type="caution">
    <text evidence="7">Lacks conserved residue(s) required for the propagation of feature annotation.</text>
</comment>
<dbReference type="SUPFAM" id="SSF48163">
    <property type="entry name" value="An anticodon-binding domain of class I aminoacyl-tRNA synthetases"/>
    <property type="match status" value="1"/>
</dbReference>
<evidence type="ECO:0000256" key="2">
    <source>
        <dbReference type="ARBA" id="ARBA00022598"/>
    </source>
</evidence>
<keyword evidence="4 7" id="KW-0067">ATP-binding</keyword>
<evidence type="ECO:0000256" key="4">
    <source>
        <dbReference type="ARBA" id="ARBA00022840"/>
    </source>
</evidence>
<dbReference type="Pfam" id="PF00749">
    <property type="entry name" value="tRNA-synt_1c"/>
    <property type="match status" value="1"/>
</dbReference>
<comment type="caution">
    <text evidence="10">The sequence shown here is derived from an EMBL/GenBank/DDBJ whole genome shotgun (WGS) entry which is preliminary data.</text>
</comment>
<comment type="function">
    <text evidence="7">Catalyzes the attachment of glutamate to tRNA(Glu) in a two-step reaction: glutamate is first activated by ATP to form Glu-AMP and then transferred to the acceptor end of tRNA(Glu).</text>
</comment>
<protein>
    <recommendedName>
        <fullName evidence="7">Glutamate--tRNA ligase</fullName>
        <ecNumber evidence="7">6.1.1.17</ecNumber>
    </recommendedName>
    <alternativeName>
        <fullName evidence="7">Glutamyl-tRNA synthetase</fullName>
        <shortName evidence="7">GluRS</shortName>
    </alternativeName>
</protein>
<evidence type="ECO:0000256" key="6">
    <source>
        <dbReference type="ARBA" id="ARBA00023146"/>
    </source>
</evidence>
<comment type="subcellular location">
    <subcellularLocation>
        <location evidence="7">Cytoplasm</location>
    </subcellularLocation>
</comment>
<keyword evidence="11" id="KW-1185">Reference proteome</keyword>
<evidence type="ECO:0000256" key="1">
    <source>
        <dbReference type="ARBA" id="ARBA00007894"/>
    </source>
</evidence>
<dbReference type="InterPro" id="IPR014729">
    <property type="entry name" value="Rossmann-like_a/b/a_fold"/>
</dbReference>
<proteinExistence type="inferred from homology"/>
<feature type="short sequence motif" description="'KMSKS' region" evidence="7">
    <location>
        <begin position="259"/>
        <end position="263"/>
    </location>
</feature>
<dbReference type="SUPFAM" id="SSF52374">
    <property type="entry name" value="Nucleotidylyl transferase"/>
    <property type="match status" value="1"/>
</dbReference>
<evidence type="ECO:0000313" key="11">
    <source>
        <dbReference type="Proteomes" id="UP001236559"/>
    </source>
</evidence>
<feature type="short sequence motif" description="'HIGH' region" evidence="7">
    <location>
        <begin position="10"/>
        <end position="20"/>
    </location>
</feature>
<evidence type="ECO:0000259" key="8">
    <source>
        <dbReference type="Pfam" id="PF00749"/>
    </source>
</evidence>
<gene>
    <name evidence="7" type="primary">gltX</name>
    <name evidence="10" type="ORF">J2S72_001420</name>
</gene>
<dbReference type="CDD" id="cd00808">
    <property type="entry name" value="GluRS_core"/>
    <property type="match status" value="1"/>
</dbReference>
<dbReference type="Proteomes" id="UP001236559">
    <property type="component" value="Unassembled WGS sequence"/>
</dbReference>
<dbReference type="EC" id="6.1.1.17" evidence="7"/>
<dbReference type="Pfam" id="PF19269">
    <property type="entry name" value="Anticodon_2"/>
    <property type="match status" value="1"/>
</dbReference>
<evidence type="ECO:0000256" key="3">
    <source>
        <dbReference type="ARBA" id="ARBA00022741"/>
    </source>
</evidence>
<feature type="binding site" evidence="7">
    <location>
        <position position="262"/>
    </location>
    <ligand>
        <name>ATP</name>
        <dbReference type="ChEBI" id="CHEBI:30616"/>
    </ligand>
</feature>
<feature type="domain" description="Aminoacyl-tRNA synthetase class I anticodon-binding" evidence="9">
    <location>
        <begin position="343"/>
        <end position="486"/>
    </location>
</feature>
<comment type="subunit">
    <text evidence="7">Monomer.</text>
</comment>
<name>A0ABU0AVZ2_9FIRM</name>
<organism evidence="10 11">
    <name type="scientific">Peptoniphilus koenoeneniae</name>
    <dbReference type="NCBI Taxonomy" id="507751"/>
    <lineage>
        <taxon>Bacteria</taxon>
        <taxon>Bacillati</taxon>
        <taxon>Bacillota</taxon>
        <taxon>Tissierellia</taxon>
        <taxon>Tissierellales</taxon>
        <taxon>Peptoniphilaceae</taxon>
        <taxon>Peptoniphilus</taxon>
    </lineage>
</organism>
<dbReference type="InterPro" id="IPR001412">
    <property type="entry name" value="aa-tRNA-synth_I_CS"/>
</dbReference>
<dbReference type="Gene3D" id="3.40.50.620">
    <property type="entry name" value="HUPs"/>
    <property type="match status" value="1"/>
</dbReference>
<evidence type="ECO:0000259" key="9">
    <source>
        <dbReference type="Pfam" id="PF19269"/>
    </source>
</evidence>
<keyword evidence="2 7" id="KW-0436">Ligase</keyword>
<dbReference type="PANTHER" id="PTHR43311:SF2">
    <property type="entry name" value="GLUTAMATE--TRNA LIGASE, MITOCHONDRIAL-RELATED"/>
    <property type="match status" value="1"/>
</dbReference>
<comment type="similarity">
    <text evidence="1 7">Belongs to the class-I aminoacyl-tRNA synthetase family. Glutamate--tRNA ligase type 1 subfamily.</text>
</comment>
<keyword evidence="7" id="KW-0963">Cytoplasm</keyword>
<dbReference type="InterPro" id="IPR020751">
    <property type="entry name" value="aa-tRNA-synth_I_codon-bd_sub2"/>
</dbReference>
<dbReference type="InterPro" id="IPR008925">
    <property type="entry name" value="aa_tRNA-synth_I_cd-bd_sf"/>
</dbReference>
<comment type="catalytic activity">
    <reaction evidence="7">
        <text>tRNA(Glu) + L-glutamate + ATP = L-glutamyl-tRNA(Glu) + AMP + diphosphate</text>
        <dbReference type="Rhea" id="RHEA:23540"/>
        <dbReference type="Rhea" id="RHEA-COMP:9663"/>
        <dbReference type="Rhea" id="RHEA-COMP:9680"/>
        <dbReference type="ChEBI" id="CHEBI:29985"/>
        <dbReference type="ChEBI" id="CHEBI:30616"/>
        <dbReference type="ChEBI" id="CHEBI:33019"/>
        <dbReference type="ChEBI" id="CHEBI:78442"/>
        <dbReference type="ChEBI" id="CHEBI:78520"/>
        <dbReference type="ChEBI" id="CHEBI:456215"/>
        <dbReference type="EC" id="6.1.1.17"/>
    </reaction>
</comment>
<evidence type="ECO:0000256" key="5">
    <source>
        <dbReference type="ARBA" id="ARBA00022917"/>
    </source>
</evidence>
<dbReference type="RefSeq" id="WP_023055782.1">
    <property type="nucleotide sequence ID" value="NZ_JAUSTN010000007.1"/>
</dbReference>
<keyword evidence="3 7" id="KW-0547">Nucleotide-binding</keyword>
<evidence type="ECO:0000256" key="7">
    <source>
        <dbReference type="HAMAP-Rule" id="MF_00022"/>
    </source>
</evidence>
<dbReference type="PROSITE" id="PS00178">
    <property type="entry name" value="AA_TRNA_LIGASE_I"/>
    <property type="match status" value="1"/>
</dbReference>
<dbReference type="InterPro" id="IPR004527">
    <property type="entry name" value="Glu-tRNA-ligase_bac/mito"/>
</dbReference>
<keyword evidence="5 7" id="KW-0648">Protein biosynthesis</keyword>
<feature type="domain" description="Glutamyl/glutaminyl-tRNA synthetase class Ib catalytic" evidence="8">
    <location>
        <begin position="3"/>
        <end position="328"/>
    </location>
</feature>
<dbReference type="InterPro" id="IPR045462">
    <property type="entry name" value="aa-tRNA-synth_I_cd-bd"/>
</dbReference>
<dbReference type="EMBL" id="JAUSTN010000007">
    <property type="protein sequence ID" value="MDQ0275393.1"/>
    <property type="molecule type" value="Genomic_DNA"/>
</dbReference>
<dbReference type="HAMAP" id="MF_00022">
    <property type="entry name" value="Glu_tRNA_synth_type1"/>
    <property type="match status" value="1"/>
</dbReference>
<evidence type="ECO:0000313" key="10">
    <source>
        <dbReference type="EMBL" id="MDQ0275393.1"/>
    </source>
</evidence>
<dbReference type="InterPro" id="IPR033910">
    <property type="entry name" value="GluRS_core"/>
</dbReference>
<accession>A0ABU0AVZ2</accession>
<dbReference type="InterPro" id="IPR049940">
    <property type="entry name" value="GluQ/Sye"/>
</dbReference>
<dbReference type="InterPro" id="IPR000924">
    <property type="entry name" value="Glu/Gln-tRNA-synth"/>
</dbReference>
<dbReference type="PRINTS" id="PR00987">
    <property type="entry name" value="TRNASYNTHGLU"/>
</dbReference>
<dbReference type="InterPro" id="IPR020058">
    <property type="entry name" value="Glu/Gln-tRNA-synth_Ib_cat-dom"/>
</dbReference>
<dbReference type="PANTHER" id="PTHR43311">
    <property type="entry name" value="GLUTAMATE--TRNA LIGASE"/>
    <property type="match status" value="1"/>
</dbReference>
<keyword evidence="6 7" id="KW-0030">Aminoacyl-tRNA synthetase</keyword>
<dbReference type="GO" id="GO:0050561">
    <property type="term" value="F:glutamate-tRNA(Gln) ligase activity"/>
    <property type="evidence" value="ECO:0007669"/>
    <property type="project" value="UniProtKB-EC"/>
</dbReference>
<dbReference type="NCBIfam" id="TIGR00464">
    <property type="entry name" value="gltX_bact"/>
    <property type="match status" value="1"/>
</dbReference>
<dbReference type="Gene3D" id="1.10.10.350">
    <property type="match status" value="1"/>
</dbReference>
<sequence length="493" mass="57079">MDKVRVRFAPSPTGFLHIGGLRTALYNYLFAKHNNGDFILRIEDTDRTRYVEGAIENLIQSLKWAGIEVDEGVILNEEGKLTEKGQCGPYIQSNRLDIYKKYVDKLIESGHAYYCFCSKERLDNLREEQRIKGQVPKYDGRCRSIPIEEAKRRIANGEEYVVRLKLPRNRFIKFHDLVRGDVTINTDEIDDQVLMKSDGFPTYHMAVVVDDHLMKITHVVRGEEWLASTPKHVFLYEALGWEAPEFVHLPTVLNKNHKKLSKREGDVSVEDFKKRGYLPEGLINYLALVGWSPEDDEEIMTLKDLIPKFSFDRVVKSGGIFDVDKLNWVNSHYMKDYDLEKLCQLEKPYMIESGLMTEEEIDNNFEWFKILVETVRDGLDKLEDLPKAVQFLFGDLNVKEESALEELKKDHVLQLIDQFIEELNSLEEVDDEFSRTVMKKIQKATGIKGKDLYMPVRAAISGNVHGPELNNIILLLGKENLLKRLNSSKKYLK</sequence>
<reference evidence="10 11" key="1">
    <citation type="submission" date="2023-07" db="EMBL/GenBank/DDBJ databases">
        <title>Genomic Encyclopedia of Type Strains, Phase IV (KMG-IV): sequencing the most valuable type-strain genomes for metagenomic binning, comparative biology and taxonomic classification.</title>
        <authorList>
            <person name="Goeker M."/>
        </authorList>
    </citation>
    <scope>NUCLEOTIDE SEQUENCE [LARGE SCALE GENOMIC DNA]</scope>
    <source>
        <strain evidence="10 11">DSM 22616</strain>
    </source>
</reference>